<evidence type="ECO:0000313" key="2">
    <source>
        <dbReference type="Proteomes" id="UP000071859"/>
    </source>
</evidence>
<dbReference type="EMBL" id="FCOX02000041">
    <property type="protein sequence ID" value="SAL00317.1"/>
    <property type="molecule type" value="Genomic_DNA"/>
</dbReference>
<accession>A0A158E315</accession>
<evidence type="ECO:0000313" key="1">
    <source>
        <dbReference type="EMBL" id="SAL00317.1"/>
    </source>
</evidence>
<sequence>MSNKTSALRLTELKQHPFARYFITLANHSPAQALEALSEAIRAEKRAMNAYDWVQEALPGAELKPAFAFGTVGELYRNHGRGQEYVRFKETLRAA</sequence>
<dbReference type="AlphaFoldDB" id="A0A158E315"/>
<name>A0A158E315_9BURK</name>
<reference evidence="1" key="1">
    <citation type="submission" date="2016-01" db="EMBL/GenBank/DDBJ databases">
        <authorList>
            <person name="Peeters C."/>
        </authorList>
    </citation>
    <scope>NUCLEOTIDE SEQUENCE</scope>
    <source>
        <strain evidence="1">LMG 29321</strain>
    </source>
</reference>
<organism evidence="1 2">
    <name type="scientific">Caballeronia calidae</name>
    <dbReference type="NCBI Taxonomy" id="1777139"/>
    <lineage>
        <taxon>Bacteria</taxon>
        <taxon>Pseudomonadati</taxon>
        <taxon>Pseudomonadota</taxon>
        <taxon>Betaproteobacteria</taxon>
        <taxon>Burkholderiales</taxon>
        <taxon>Burkholderiaceae</taxon>
        <taxon>Caballeronia</taxon>
    </lineage>
</organism>
<dbReference type="RefSeq" id="WP_062609835.1">
    <property type="nucleotide sequence ID" value="NZ_FCOX02000041.1"/>
</dbReference>
<dbReference type="Proteomes" id="UP000071859">
    <property type="component" value="Unassembled WGS sequence"/>
</dbReference>
<protein>
    <submittedName>
        <fullName evidence="1">Uncharacterized protein</fullName>
    </submittedName>
</protein>
<comment type="caution">
    <text evidence="1">The sequence shown here is derived from an EMBL/GenBank/DDBJ whole genome shotgun (WGS) entry which is preliminary data.</text>
</comment>
<keyword evidence="2" id="KW-1185">Reference proteome</keyword>
<dbReference type="OrthoDB" id="9007904at2"/>
<proteinExistence type="predicted"/>
<gene>
    <name evidence="1" type="ORF">AWB78_05929</name>
</gene>